<proteinExistence type="predicted"/>
<comment type="caution">
    <text evidence="1">The sequence shown here is derived from an EMBL/GenBank/DDBJ whole genome shotgun (WGS) entry which is preliminary data.</text>
</comment>
<reference evidence="1 2" key="1">
    <citation type="submission" date="2020-02" db="EMBL/GenBank/DDBJ databases">
        <title>Flavobacterium sp. genome.</title>
        <authorList>
            <person name="Jung H.S."/>
            <person name="Baek J.H."/>
            <person name="Jeon C.O."/>
        </authorList>
    </citation>
    <scope>NUCLEOTIDE SEQUENCE [LARGE SCALE GENOMIC DNA]</scope>
    <source>
        <strain evidence="1 2">SE-s27</strain>
    </source>
</reference>
<accession>A0ABX1QSG8</accession>
<name>A0ABX1QSG8_9FLAO</name>
<feature type="non-terminal residue" evidence="1">
    <location>
        <position position="1"/>
    </location>
</feature>
<sequence length="160" mass="17222">NAAATTRCPSEVGSFILQVNPKPIVATQLADFASCDDIDGVNDGQTLYFGNPLSDYIDDVLGAGQSPTDYTVTFYYNSQTDAEAGLNPIQDLANYQVQTGTYWVRIENNLTGCYITDSFDVIVEQLAEPNIVASTNIACVNFGETTVNNTLVLDSQVTGN</sequence>
<keyword evidence="2" id="KW-1185">Reference proteome</keyword>
<evidence type="ECO:0000313" key="1">
    <source>
        <dbReference type="EMBL" id="NMH23784.1"/>
    </source>
</evidence>
<evidence type="ECO:0008006" key="3">
    <source>
        <dbReference type="Google" id="ProtNLM"/>
    </source>
</evidence>
<evidence type="ECO:0000313" key="2">
    <source>
        <dbReference type="Proteomes" id="UP000767947"/>
    </source>
</evidence>
<gene>
    <name evidence="1" type="ORF">G6042_00665</name>
</gene>
<feature type="non-terminal residue" evidence="1">
    <location>
        <position position="160"/>
    </location>
</feature>
<dbReference type="EMBL" id="JAAMPT010000144">
    <property type="protein sequence ID" value="NMH23784.1"/>
    <property type="molecule type" value="Genomic_DNA"/>
</dbReference>
<dbReference type="Proteomes" id="UP000767947">
    <property type="component" value="Unassembled WGS sequence"/>
</dbReference>
<dbReference type="RefSeq" id="WP_169522355.1">
    <property type="nucleotide sequence ID" value="NZ_JAAMPT010000144.1"/>
</dbReference>
<organism evidence="1 2">
    <name type="scientific">Flavobacterium solisilvae</name>
    <dbReference type="NCBI Taxonomy" id="1852019"/>
    <lineage>
        <taxon>Bacteria</taxon>
        <taxon>Pseudomonadati</taxon>
        <taxon>Bacteroidota</taxon>
        <taxon>Flavobacteriia</taxon>
        <taxon>Flavobacteriales</taxon>
        <taxon>Flavobacteriaceae</taxon>
        <taxon>Flavobacterium</taxon>
    </lineage>
</organism>
<protein>
    <recommendedName>
        <fullName evidence="3">Gliding motility-associated C-terminal domain-containing protein</fullName>
    </recommendedName>
</protein>